<evidence type="ECO:0000313" key="1">
    <source>
        <dbReference type="EMBL" id="NCI49780.1"/>
    </source>
</evidence>
<dbReference type="Proteomes" id="UP000753802">
    <property type="component" value="Unassembled WGS sequence"/>
</dbReference>
<comment type="caution">
    <text evidence="1">The sequence shown here is derived from an EMBL/GenBank/DDBJ whole genome shotgun (WGS) entry which is preliminary data.</text>
</comment>
<sequence length="208" mass="24379">MTYLDFRGAMYSFEVFSTRDIEKVFPGFDTRRLVEWQQKGYIRKLINKWYLFADLPMNDKLRYRISNCLHRPSYVSLESALSHYGLIPEAVYSVQNITTRKTIAYETVAGTFNYRSIKAHLFFGYEIDNTQTIPLLIASPEKAILDYLYLNHQLNTTEDIEAMRLNLTTFNEIINNDRLTSYAACFESKTLNKRLKLLSKIKNHADTI</sequence>
<accession>A0ABW9ZRQ6</accession>
<keyword evidence="2" id="KW-1185">Reference proteome</keyword>
<evidence type="ECO:0008006" key="3">
    <source>
        <dbReference type="Google" id="ProtNLM"/>
    </source>
</evidence>
<organism evidence="1 2">
    <name type="scientific">Sediminibacterium roseum</name>
    <dbReference type="NCBI Taxonomy" id="1978412"/>
    <lineage>
        <taxon>Bacteria</taxon>
        <taxon>Pseudomonadati</taxon>
        <taxon>Bacteroidota</taxon>
        <taxon>Chitinophagia</taxon>
        <taxon>Chitinophagales</taxon>
        <taxon>Chitinophagaceae</taxon>
        <taxon>Sediminibacterium</taxon>
    </lineage>
</organism>
<reference evidence="1 2" key="1">
    <citation type="submission" date="2020-01" db="EMBL/GenBank/DDBJ databases">
        <title>Genome analysis.</title>
        <authorList>
            <person name="Wu S."/>
            <person name="Wang G."/>
        </authorList>
    </citation>
    <scope>NUCLEOTIDE SEQUENCE [LARGE SCALE GENOMIC DNA]</scope>
    <source>
        <strain evidence="1 2">SYL130</strain>
    </source>
</reference>
<name>A0ABW9ZRQ6_9BACT</name>
<gene>
    <name evidence="1" type="ORF">GWC95_07595</name>
</gene>
<proteinExistence type="predicted"/>
<dbReference type="EMBL" id="JAACJS010000011">
    <property type="protein sequence ID" value="NCI49780.1"/>
    <property type="molecule type" value="Genomic_DNA"/>
</dbReference>
<dbReference type="RefSeq" id="WP_161818088.1">
    <property type="nucleotide sequence ID" value="NZ_JAACJS010000011.1"/>
</dbReference>
<evidence type="ECO:0000313" key="2">
    <source>
        <dbReference type="Proteomes" id="UP000753802"/>
    </source>
</evidence>
<protein>
    <recommendedName>
        <fullName evidence="3">Transcriptional regulator, AbiEi antitoxin, Type IV TA system</fullName>
    </recommendedName>
</protein>